<accession>G2GJP8</accession>
<gene>
    <name evidence="2" type="ORF">SZN_28703</name>
</gene>
<proteinExistence type="predicted"/>
<evidence type="ECO:0000313" key="3">
    <source>
        <dbReference type="Proteomes" id="UP000004217"/>
    </source>
</evidence>
<dbReference type="Pfam" id="PF00155">
    <property type="entry name" value="Aminotran_1_2"/>
    <property type="match status" value="1"/>
</dbReference>
<dbReference type="PATRIC" id="fig|700597.3.peg.5633"/>
<protein>
    <submittedName>
        <fullName evidence="2">GntR family transcriptional regulator</fullName>
    </submittedName>
</protein>
<dbReference type="CDD" id="cd00609">
    <property type="entry name" value="AAT_like"/>
    <property type="match status" value="1"/>
</dbReference>
<dbReference type="EMBL" id="AGBF01000156">
    <property type="protein sequence ID" value="EGX56272.1"/>
    <property type="molecule type" value="Genomic_DNA"/>
</dbReference>
<sequence length="404" mass="42417">MAVELGVNPHTVAAAYRTLRERGVIETDGRRGSRVRPRPATTGRDHVRLDVPEGARDMASGNPDPALLPSLAGAFAAAAAQSDREPVLYGDDPVEPELARIARAGLDADGVPHGPLAVASGSLDAIERVLTAHLRPGDTVAVEDPGWGSLLDLVPALGLRTVAVGVDDEGPLPDDVRRALRAGARALIVTDRAQNPTGAVVTATRARALRTVLREHPEVLLVEDDHGHGIVDLPLRPLAGTTRSWALVRSVAKAYGPDLRLAVLTGDEITMDRVRGRQRLGAGWVSRLLQRAVVRLWTDGGHDAEAVAATYGERRDGLLRALAGHGVRAHGRSGLNVWIPVPDETAAVSRLLHAGWAVAPGARFRSTAPPGIRVTVSTLGAAETAPLAAAISAAADRTPARGYV</sequence>
<dbReference type="SUPFAM" id="SSF46785">
    <property type="entry name" value="Winged helix' DNA-binding domain"/>
    <property type="match status" value="1"/>
</dbReference>
<dbReference type="AlphaFoldDB" id="G2GJP8"/>
<dbReference type="Gene3D" id="1.10.10.10">
    <property type="entry name" value="Winged helix-like DNA-binding domain superfamily/Winged helix DNA-binding domain"/>
    <property type="match status" value="1"/>
</dbReference>
<feature type="domain" description="Aminotransferase class I/classII large" evidence="1">
    <location>
        <begin position="59"/>
        <end position="391"/>
    </location>
</feature>
<dbReference type="Gene3D" id="3.40.640.10">
    <property type="entry name" value="Type I PLP-dependent aspartate aminotransferase-like (Major domain)"/>
    <property type="match status" value="1"/>
</dbReference>
<dbReference type="PANTHER" id="PTHR46577">
    <property type="entry name" value="HTH-TYPE TRANSCRIPTIONAL REGULATORY PROTEIN GABR"/>
    <property type="match status" value="1"/>
</dbReference>
<dbReference type="GO" id="GO:0030170">
    <property type="term" value="F:pyridoxal phosphate binding"/>
    <property type="evidence" value="ECO:0007669"/>
    <property type="project" value="InterPro"/>
</dbReference>
<dbReference type="InterPro" id="IPR004839">
    <property type="entry name" value="Aminotransferase_I/II_large"/>
</dbReference>
<dbReference type="InterPro" id="IPR036390">
    <property type="entry name" value="WH_DNA-bd_sf"/>
</dbReference>
<dbReference type="InterPro" id="IPR015424">
    <property type="entry name" value="PyrdxlP-dep_Trfase"/>
</dbReference>
<evidence type="ECO:0000259" key="1">
    <source>
        <dbReference type="Pfam" id="PF00155"/>
    </source>
</evidence>
<comment type="caution">
    <text evidence="2">The sequence shown here is derived from an EMBL/GenBank/DDBJ whole genome shotgun (WGS) entry which is preliminary data.</text>
</comment>
<dbReference type="InterPro" id="IPR036388">
    <property type="entry name" value="WH-like_DNA-bd_sf"/>
</dbReference>
<evidence type="ECO:0000313" key="2">
    <source>
        <dbReference type="EMBL" id="EGX56272.1"/>
    </source>
</evidence>
<name>G2GJP8_9ACTN</name>
<dbReference type="InterPro" id="IPR015421">
    <property type="entry name" value="PyrdxlP-dep_Trfase_major"/>
</dbReference>
<dbReference type="PANTHER" id="PTHR46577:SF1">
    <property type="entry name" value="HTH-TYPE TRANSCRIPTIONAL REGULATORY PROTEIN GABR"/>
    <property type="match status" value="1"/>
</dbReference>
<organism evidence="2 3">
    <name type="scientific">Streptomyces zinciresistens K42</name>
    <dbReference type="NCBI Taxonomy" id="700597"/>
    <lineage>
        <taxon>Bacteria</taxon>
        <taxon>Bacillati</taxon>
        <taxon>Actinomycetota</taxon>
        <taxon>Actinomycetes</taxon>
        <taxon>Kitasatosporales</taxon>
        <taxon>Streptomycetaceae</taxon>
        <taxon>Streptomyces</taxon>
    </lineage>
</organism>
<reference evidence="2 3" key="1">
    <citation type="submission" date="2011-08" db="EMBL/GenBank/DDBJ databases">
        <authorList>
            <person name="Lin Y."/>
            <person name="Hao X."/>
            <person name="Johnstone L."/>
            <person name="Miller S.J."/>
            <person name="Wei G."/>
            <person name="Rensing C."/>
        </authorList>
    </citation>
    <scope>NUCLEOTIDE SEQUENCE [LARGE SCALE GENOMIC DNA]</scope>
    <source>
        <strain evidence="2 3">K42</strain>
    </source>
</reference>
<keyword evidence="3" id="KW-1185">Reference proteome</keyword>
<dbReference type="SUPFAM" id="SSF53383">
    <property type="entry name" value="PLP-dependent transferases"/>
    <property type="match status" value="1"/>
</dbReference>
<dbReference type="Proteomes" id="UP000004217">
    <property type="component" value="Unassembled WGS sequence"/>
</dbReference>
<dbReference type="InterPro" id="IPR051446">
    <property type="entry name" value="HTH_trans_reg/aminotransferase"/>
</dbReference>